<keyword evidence="1" id="KW-1133">Transmembrane helix</keyword>
<proteinExistence type="predicted"/>
<keyword evidence="1" id="KW-0472">Membrane</keyword>
<evidence type="ECO:0000313" key="2">
    <source>
        <dbReference type="EMBL" id="CAG6743285.1"/>
    </source>
</evidence>
<keyword evidence="1" id="KW-0812">Transmembrane</keyword>
<accession>A0A8D8Z997</accession>
<evidence type="ECO:0000256" key="1">
    <source>
        <dbReference type="SAM" id="Phobius"/>
    </source>
</evidence>
<protein>
    <submittedName>
        <fullName evidence="2">Uncharacterized protein</fullName>
    </submittedName>
</protein>
<dbReference type="AlphaFoldDB" id="A0A8D8Z997"/>
<dbReference type="EMBL" id="HBUF01445525">
    <property type="protein sequence ID" value="CAG6743285.1"/>
    <property type="molecule type" value="Transcribed_RNA"/>
</dbReference>
<sequence length="116" mass="13977">MSFFSFFIIVSFLFLLPLFESLHFIAHLFSYPSLCNLIRLFSFFSSLFSCFDCLFLLQDERMGQISCSRDITGNNKREVREEAIFYDSVFRDAIKEGFFFFTRLTFYYVKKTFRFL</sequence>
<organism evidence="2">
    <name type="scientific">Cacopsylla melanoneura</name>
    <dbReference type="NCBI Taxonomy" id="428564"/>
    <lineage>
        <taxon>Eukaryota</taxon>
        <taxon>Metazoa</taxon>
        <taxon>Ecdysozoa</taxon>
        <taxon>Arthropoda</taxon>
        <taxon>Hexapoda</taxon>
        <taxon>Insecta</taxon>
        <taxon>Pterygota</taxon>
        <taxon>Neoptera</taxon>
        <taxon>Paraneoptera</taxon>
        <taxon>Hemiptera</taxon>
        <taxon>Sternorrhyncha</taxon>
        <taxon>Psylloidea</taxon>
        <taxon>Psyllidae</taxon>
        <taxon>Psyllinae</taxon>
        <taxon>Cacopsylla</taxon>
    </lineage>
</organism>
<name>A0A8D8Z997_9HEMI</name>
<reference evidence="2" key="1">
    <citation type="submission" date="2021-05" db="EMBL/GenBank/DDBJ databases">
        <authorList>
            <person name="Alioto T."/>
            <person name="Alioto T."/>
            <person name="Gomez Garrido J."/>
        </authorList>
    </citation>
    <scope>NUCLEOTIDE SEQUENCE</scope>
</reference>
<feature type="transmembrane region" description="Helical" evidence="1">
    <location>
        <begin position="37"/>
        <end position="57"/>
    </location>
</feature>